<dbReference type="SUPFAM" id="SSF47413">
    <property type="entry name" value="lambda repressor-like DNA-binding domains"/>
    <property type="match status" value="1"/>
</dbReference>
<dbReference type="PROSITE" id="PS50932">
    <property type="entry name" value="HTH_LACI_2"/>
    <property type="match status" value="1"/>
</dbReference>
<dbReference type="SMART" id="SM00354">
    <property type="entry name" value="HTH_LACI"/>
    <property type="match status" value="1"/>
</dbReference>
<dbReference type="Pfam" id="PF13407">
    <property type="entry name" value="Peripla_BP_4"/>
    <property type="match status" value="1"/>
</dbReference>
<dbReference type="Proteomes" id="UP000319014">
    <property type="component" value="Unassembled WGS sequence"/>
</dbReference>
<evidence type="ECO:0000313" key="6">
    <source>
        <dbReference type="Proteomes" id="UP000319014"/>
    </source>
</evidence>
<evidence type="ECO:0000256" key="2">
    <source>
        <dbReference type="ARBA" id="ARBA00023125"/>
    </source>
</evidence>
<protein>
    <submittedName>
        <fullName evidence="5">Transcriptional regulator, LacI family</fullName>
    </submittedName>
</protein>
<dbReference type="Gene3D" id="3.40.50.2300">
    <property type="match status" value="1"/>
</dbReference>
<dbReference type="RefSeq" id="WP_185958702.1">
    <property type="nucleotide sequence ID" value="NZ_FXTK01000015.1"/>
</dbReference>
<feature type="domain" description="HTH lacI-type" evidence="4">
    <location>
        <begin position="5"/>
        <end position="64"/>
    </location>
</feature>
<dbReference type="InterPro" id="IPR028082">
    <property type="entry name" value="Peripla_BP_I"/>
</dbReference>
<evidence type="ECO:0000256" key="3">
    <source>
        <dbReference type="ARBA" id="ARBA00023163"/>
    </source>
</evidence>
<keyword evidence="1" id="KW-0805">Transcription regulation</keyword>
<dbReference type="CDD" id="cd01392">
    <property type="entry name" value="HTH_LacI"/>
    <property type="match status" value="1"/>
</dbReference>
<keyword evidence="3" id="KW-0804">Transcription</keyword>
<gene>
    <name evidence="5" type="ORF">SAMN06265221_11548</name>
</gene>
<dbReference type="SUPFAM" id="SSF53822">
    <property type="entry name" value="Periplasmic binding protein-like I"/>
    <property type="match status" value="1"/>
</dbReference>
<organism evidence="5 6">
    <name type="scientific">Paracoccus laeviglucosivorans</name>
    <dbReference type="NCBI Taxonomy" id="1197861"/>
    <lineage>
        <taxon>Bacteria</taxon>
        <taxon>Pseudomonadati</taxon>
        <taxon>Pseudomonadota</taxon>
        <taxon>Alphaproteobacteria</taxon>
        <taxon>Rhodobacterales</taxon>
        <taxon>Paracoccaceae</taxon>
        <taxon>Paracoccus</taxon>
    </lineage>
</organism>
<dbReference type="InterPro" id="IPR000843">
    <property type="entry name" value="HTH_LacI"/>
</dbReference>
<dbReference type="AlphaFoldDB" id="A0A521ESM5"/>
<reference evidence="5 6" key="1">
    <citation type="submission" date="2017-05" db="EMBL/GenBank/DDBJ databases">
        <authorList>
            <person name="Varghese N."/>
            <person name="Submissions S."/>
        </authorList>
    </citation>
    <scope>NUCLEOTIDE SEQUENCE [LARGE SCALE GENOMIC DNA]</scope>
    <source>
        <strain evidence="5 6">DSM 100094</strain>
    </source>
</reference>
<proteinExistence type="predicted"/>
<dbReference type="Gene3D" id="1.10.260.40">
    <property type="entry name" value="lambda repressor-like DNA-binding domains"/>
    <property type="match status" value="1"/>
</dbReference>
<keyword evidence="6" id="KW-1185">Reference proteome</keyword>
<dbReference type="EMBL" id="FXTK01000015">
    <property type="protein sequence ID" value="SMO86946.1"/>
    <property type="molecule type" value="Genomic_DNA"/>
</dbReference>
<evidence type="ECO:0000256" key="1">
    <source>
        <dbReference type="ARBA" id="ARBA00023015"/>
    </source>
</evidence>
<keyword evidence="2" id="KW-0238">DNA-binding</keyword>
<accession>A0A521ESM5</accession>
<evidence type="ECO:0000259" key="4">
    <source>
        <dbReference type="PROSITE" id="PS50932"/>
    </source>
</evidence>
<dbReference type="PANTHER" id="PTHR30146:SF152">
    <property type="entry name" value="TRANSCRIPTIONAL REGULATORY PROTEIN"/>
    <property type="match status" value="1"/>
</dbReference>
<evidence type="ECO:0000313" key="5">
    <source>
        <dbReference type="EMBL" id="SMO86946.1"/>
    </source>
</evidence>
<name>A0A521ESM5_9RHOB</name>
<dbReference type="PANTHER" id="PTHR30146">
    <property type="entry name" value="LACI-RELATED TRANSCRIPTIONAL REPRESSOR"/>
    <property type="match status" value="1"/>
</dbReference>
<dbReference type="GO" id="GO:0003700">
    <property type="term" value="F:DNA-binding transcription factor activity"/>
    <property type="evidence" value="ECO:0007669"/>
    <property type="project" value="TreeGrafter"/>
</dbReference>
<sequence length="343" mass="37384">MTRRPTITDLAKASGTSVATVDRVINGRLPVREPTARRILEAAREIGFHGIGTIENRLRANLPERRIGLLLQDTSDQFYAALEAALRSTLEGSRSFRASVRTHCWTGHDPGRIAAELDRMAARYDAIAFVSPNHPLVEDAVARLRQAGKLAFALLSDCAPMQRSGYIGIDSRKAGRAAAWMIHRCALRPGKVVVIVGDPGYRGHELAEMAFRGWFRENAPAFNLLETRINGEDDARTRALMAELLEAEGQLAGVYMTGGGKAGAIEALAALPQDQRPTLILPSLTQDTRLGLARGIVTMTICEPLGQIADVLERQIALEAEGRGDEIAPVNMMPIELRIPEIV</sequence>
<dbReference type="CDD" id="cd06307">
    <property type="entry name" value="PBP1_sugar_binding"/>
    <property type="match status" value="1"/>
</dbReference>
<dbReference type="InterPro" id="IPR010982">
    <property type="entry name" value="Lambda_DNA-bd_dom_sf"/>
</dbReference>
<dbReference type="InterPro" id="IPR025997">
    <property type="entry name" value="SBP_2_dom"/>
</dbReference>
<dbReference type="Pfam" id="PF00356">
    <property type="entry name" value="LacI"/>
    <property type="match status" value="1"/>
</dbReference>
<dbReference type="GO" id="GO:0000976">
    <property type="term" value="F:transcription cis-regulatory region binding"/>
    <property type="evidence" value="ECO:0007669"/>
    <property type="project" value="TreeGrafter"/>
</dbReference>